<evidence type="ECO:0000259" key="12">
    <source>
        <dbReference type="SMART" id="SM00559"/>
    </source>
</evidence>
<dbReference type="InterPro" id="IPR024193">
    <property type="entry name" value="Ku80"/>
</dbReference>
<dbReference type="GO" id="GO:0006310">
    <property type="term" value="P:DNA recombination"/>
    <property type="evidence" value="ECO:0007669"/>
    <property type="project" value="UniProtKB-KW"/>
</dbReference>
<dbReference type="InterPro" id="IPR005160">
    <property type="entry name" value="Ku_C"/>
</dbReference>
<dbReference type="GO" id="GO:0003690">
    <property type="term" value="F:double-stranded DNA binding"/>
    <property type="evidence" value="ECO:0007669"/>
    <property type="project" value="TreeGrafter"/>
</dbReference>
<keyword evidence="14" id="KW-1185">Reference proteome</keyword>
<dbReference type="Gene3D" id="3.40.50.410">
    <property type="entry name" value="von Willebrand factor, type A domain"/>
    <property type="match status" value="1"/>
</dbReference>
<evidence type="ECO:0000256" key="11">
    <source>
        <dbReference type="ARBA" id="ARBA00023242"/>
    </source>
</evidence>
<dbReference type="GeneID" id="100160241"/>
<dbReference type="CDD" id="cd00873">
    <property type="entry name" value="KU80"/>
    <property type="match status" value="1"/>
</dbReference>
<evidence type="ECO:0000256" key="10">
    <source>
        <dbReference type="ARBA" id="ARBA00023204"/>
    </source>
</evidence>
<dbReference type="InterPro" id="IPR014893">
    <property type="entry name" value="Ku_PK_bind"/>
</dbReference>
<dbReference type="GO" id="GO:0006303">
    <property type="term" value="P:double-strand break repair via nonhomologous end joining"/>
    <property type="evidence" value="ECO:0007669"/>
    <property type="project" value="InterPro"/>
</dbReference>
<dbReference type="Pfam" id="PF03731">
    <property type="entry name" value="Ku_N"/>
    <property type="match status" value="1"/>
</dbReference>
<name>A0A8R2BB73_ACYPI</name>
<dbReference type="EnsemblMetazoa" id="XM_001944640.5">
    <property type="protein sequence ID" value="XP_001944675.1"/>
    <property type="gene ID" value="LOC100160241"/>
</dbReference>
<evidence type="ECO:0000256" key="7">
    <source>
        <dbReference type="ARBA" id="ARBA00022840"/>
    </source>
</evidence>
<dbReference type="PANTHER" id="PTHR12604:SF4">
    <property type="entry name" value="X-RAY REPAIR CROSS-COMPLEMENTING PROTEIN 5"/>
    <property type="match status" value="1"/>
</dbReference>
<dbReference type="InterPro" id="IPR036494">
    <property type="entry name" value="Ku_C_sf"/>
</dbReference>
<evidence type="ECO:0000256" key="9">
    <source>
        <dbReference type="ARBA" id="ARBA00023172"/>
    </source>
</evidence>
<reference evidence="13" key="2">
    <citation type="submission" date="2022-06" db="UniProtKB">
        <authorList>
            <consortium name="EnsemblMetazoa"/>
        </authorList>
    </citation>
    <scope>IDENTIFICATION</scope>
</reference>
<dbReference type="InterPro" id="IPR006164">
    <property type="entry name" value="DNA_bd_Ku70/Ku80"/>
</dbReference>
<keyword evidence="5" id="KW-0378">Hydrolase</keyword>
<evidence type="ECO:0000313" key="13">
    <source>
        <dbReference type="EnsemblMetazoa" id="XP_008189752.1"/>
    </source>
</evidence>
<dbReference type="RefSeq" id="XP_001944675.1">
    <property type="nucleotide sequence ID" value="XM_001944640.4"/>
</dbReference>
<dbReference type="GO" id="GO:0005524">
    <property type="term" value="F:ATP binding"/>
    <property type="evidence" value="ECO:0007669"/>
    <property type="project" value="UniProtKB-KW"/>
</dbReference>
<dbReference type="Pfam" id="PF02735">
    <property type="entry name" value="Ku"/>
    <property type="match status" value="1"/>
</dbReference>
<evidence type="ECO:0000256" key="2">
    <source>
        <dbReference type="ARBA" id="ARBA00007726"/>
    </source>
</evidence>
<keyword evidence="8" id="KW-0238">DNA-binding</keyword>
<evidence type="ECO:0000256" key="6">
    <source>
        <dbReference type="ARBA" id="ARBA00022806"/>
    </source>
</evidence>
<comment type="subcellular location">
    <subcellularLocation>
        <location evidence="1">Nucleus</location>
    </subcellularLocation>
</comment>
<keyword evidence="4" id="KW-0227">DNA damage</keyword>
<dbReference type="GO" id="GO:0000723">
    <property type="term" value="P:telomere maintenance"/>
    <property type="evidence" value="ECO:0007669"/>
    <property type="project" value="InterPro"/>
</dbReference>
<proteinExistence type="inferred from homology"/>
<sequence length="665" mass="75759">MAANKKEVIILAIDVGINSLKLDSDGKTYFEKSKLCASMILRRKIFAESKDYVALILFGSNQTKNHLASQGCNNIEIVTSLGVVTWDLIKHIDSLSPSDITRSDWLNTLVLAADMAKKEIQDKIFQDLQIVMFTNLATDISFDKIDIIARCIQTQRIDLTIIGTDCEDVLRSSVLETFIRKTEATTVSLDSVLPNICNYKLKEVTPRAWNVPLSFGNVFNIKVIGYKKIDETPKSFKWSLCRNYDTPDSITEMNKRTTYSYVDNGEQIEVDHENIIDGFRFGDTIIPVSDLDIQAYSYKSGPRGLQVLGFTKAKNIQRSFLMDGGSYIFKPHKDDIVAFSAIFKAMIKREELMIIRKVYLNDCMPTIGAMFPQIEDKENYFVCVNLPYAEEEHLFKLPSLESFKPNYEEKNAVCNLIDAMDLDDEDDELFIPETTHDPELQYVYDCVAQKAINPDKLLTKTIPEYIQSLLDPPKEMMEKAKQPIDEIIKLFSLQQEISEKSPIEDNNASKFDCDEEVENSKQCVITAFSPIEDFNKLLENGFNSAIVCGKMKNITLDLIESSTSMKDLEKPASNLKALREFYIHDNDVKSYNNLMYLVKDSVLLSGKEEMWSQFIDSGIGLITNQEVEISDITQELSENFMKHEVLEDVAAEFIIDDDDPLKEFL</sequence>
<evidence type="ECO:0000256" key="4">
    <source>
        <dbReference type="ARBA" id="ARBA00022763"/>
    </source>
</evidence>
<dbReference type="Pfam" id="PF08785">
    <property type="entry name" value="Ku_PK_bind"/>
    <property type="match status" value="1"/>
</dbReference>
<keyword evidence="3" id="KW-0547">Nucleotide-binding</keyword>
<evidence type="ECO:0000256" key="8">
    <source>
        <dbReference type="ARBA" id="ARBA00023125"/>
    </source>
</evidence>
<keyword evidence="10" id="KW-0234">DNA repair</keyword>
<dbReference type="InterPro" id="IPR016194">
    <property type="entry name" value="SPOC-like_C_dom_sf"/>
</dbReference>
<dbReference type="RefSeq" id="XP_008189752.1">
    <property type="nucleotide sequence ID" value="XM_008191530.2"/>
</dbReference>
<dbReference type="GO" id="GO:0016787">
    <property type="term" value="F:hydrolase activity"/>
    <property type="evidence" value="ECO:0007669"/>
    <property type="project" value="UniProtKB-KW"/>
</dbReference>
<evidence type="ECO:0000313" key="14">
    <source>
        <dbReference type="Proteomes" id="UP000007819"/>
    </source>
</evidence>
<dbReference type="SUPFAM" id="SSF100939">
    <property type="entry name" value="SPOC domain-like"/>
    <property type="match status" value="1"/>
</dbReference>
<accession>A0A8R2BB73</accession>
<dbReference type="SUPFAM" id="SSF53300">
    <property type="entry name" value="vWA-like"/>
    <property type="match status" value="1"/>
</dbReference>
<keyword evidence="7" id="KW-0067">ATP-binding</keyword>
<protein>
    <recommendedName>
        <fullName evidence="12">Ku domain-containing protein</fullName>
    </recommendedName>
</protein>
<dbReference type="EnsemblMetazoa" id="XM_008191530.3">
    <property type="protein sequence ID" value="XP_008189752.1"/>
    <property type="gene ID" value="LOC100160241"/>
</dbReference>
<dbReference type="EnsemblMetazoa" id="XM_029491633.1">
    <property type="protein sequence ID" value="XP_029347493.1"/>
    <property type="gene ID" value="LOC100160241"/>
</dbReference>
<dbReference type="GO" id="GO:0043564">
    <property type="term" value="C:Ku70:Ku80 complex"/>
    <property type="evidence" value="ECO:0007669"/>
    <property type="project" value="InterPro"/>
</dbReference>
<evidence type="ECO:0000256" key="5">
    <source>
        <dbReference type="ARBA" id="ARBA00022801"/>
    </source>
</evidence>
<dbReference type="GO" id="GO:0003678">
    <property type="term" value="F:DNA helicase activity"/>
    <property type="evidence" value="ECO:0007669"/>
    <property type="project" value="InterPro"/>
</dbReference>
<dbReference type="InterPro" id="IPR036465">
    <property type="entry name" value="vWFA_dom_sf"/>
</dbReference>
<dbReference type="GO" id="GO:0042162">
    <property type="term" value="F:telomeric DNA binding"/>
    <property type="evidence" value="ECO:0007669"/>
    <property type="project" value="InterPro"/>
</dbReference>
<organism evidence="13 14">
    <name type="scientific">Acyrthosiphon pisum</name>
    <name type="common">Pea aphid</name>
    <dbReference type="NCBI Taxonomy" id="7029"/>
    <lineage>
        <taxon>Eukaryota</taxon>
        <taxon>Metazoa</taxon>
        <taxon>Ecdysozoa</taxon>
        <taxon>Arthropoda</taxon>
        <taxon>Hexapoda</taxon>
        <taxon>Insecta</taxon>
        <taxon>Pterygota</taxon>
        <taxon>Neoptera</taxon>
        <taxon>Paraneoptera</taxon>
        <taxon>Hemiptera</taxon>
        <taxon>Sternorrhyncha</taxon>
        <taxon>Aphidomorpha</taxon>
        <taxon>Aphidoidea</taxon>
        <taxon>Aphididae</taxon>
        <taxon>Macrosiphini</taxon>
        <taxon>Acyrthosiphon</taxon>
    </lineage>
</organism>
<dbReference type="AlphaFoldDB" id="A0A8R2BB73"/>
<dbReference type="Gene3D" id="2.40.290.10">
    <property type="match status" value="1"/>
</dbReference>
<dbReference type="Gene3D" id="1.25.40.240">
    <property type="entry name" value="Ku, C-terminal domain"/>
    <property type="match status" value="1"/>
</dbReference>
<dbReference type="PANTHER" id="PTHR12604">
    <property type="entry name" value="KU AUTOANTIGEN DNA HELICASE"/>
    <property type="match status" value="1"/>
</dbReference>
<feature type="domain" description="Ku" evidence="12">
    <location>
        <begin position="267"/>
        <end position="403"/>
    </location>
</feature>
<keyword evidence="9" id="KW-0233">DNA recombination</keyword>
<dbReference type="OrthoDB" id="30826at2759"/>
<dbReference type="KEGG" id="api:100160241"/>
<dbReference type="OMA" id="WAMQYVW"/>
<keyword evidence="6" id="KW-0347">Helicase</keyword>
<reference evidence="14" key="1">
    <citation type="submission" date="2010-06" db="EMBL/GenBank/DDBJ databases">
        <authorList>
            <person name="Jiang H."/>
            <person name="Abraham K."/>
            <person name="Ali S."/>
            <person name="Alsbrooks S.L."/>
            <person name="Anim B.N."/>
            <person name="Anosike U.S."/>
            <person name="Attaway T."/>
            <person name="Bandaranaike D.P."/>
            <person name="Battles P.K."/>
            <person name="Bell S.N."/>
            <person name="Bell A.V."/>
            <person name="Beltran B."/>
            <person name="Bickham C."/>
            <person name="Bustamante Y."/>
            <person name="Caleb T."/>
            <person name="Canada A."/>
            <person name="Cardenas V."/>
            <person name="Carter K."/>
            <person name="Chacko J."/>
            <person name="Chandrabose M.N."/>
            <person name="Chavez D."/>
            <person name="Chavez A."/>
            <person name="Chen L."/>
            <person name="Chu H.-S."/>
            <person name="Claassen K.J."/>
            <person name="Cockrell R."/>
            <person name="Collins M."/>
            <person name="Cooper J.A."/>
            <person name="Cree A."/>
            <person name="Curry S.M."/>
            <person name="Da Y."/>
            <person name="Dao M.D."/>
            <person name="Das B."/>
            <person name="Davila M.-L."/>
            <person name="Davy-Carroll L."/>
            <person name="Denson S."/>
            <person name="Dinh H."/>
            <person name="Ebong V.E."/>
            <person name="Edwards J.R."/>
            <person name="Egan A."/>
            <person name="El-Daye J."/>
            <person name="Escobedo L."/>
            <person name="Fernandez S."/>
            <person name="Fernando P.R."/>
            <person name="Flagg N."/>
            <person name="Forbes L.D."/>
            <person name="Fowler R.G."/>
            <person name="Fu Q."/>
            <person name="Gabisi R.A."/>
            <person name="Ganer J."/>
            <person name="Garbino Pronczuk A."/>
            <person name="Garcia R.M."/>
            <person name="Garner T."/>
            <person name="Garrett T.E."/>
            <person name="Gonzalez D.A."/>
            <person name="Hamid H."/>
            <person name="Hawkins E.S."/>
            <person name="Hirani K."/>
            <person name="Hogues M.E."/>
            <person name="Hollins B."/>
            <person name="Hsiao C.-H."/>
            <person name="Jabil R."/>
            <person name="James M.L."/>
            <person name="Jhangiani S.N."/>
            <person name="Johnson B."/>
            <person name="Johnson Q."/>
            <person name="Joshi V."/>
            <person name="Kalu J.B."/>
            <person name="Kam C."/>
            <person name="Kashfia A."/>
            <person name="Keebler J."/>
            <person name="Kisamo H."/>
            <person name="Kovar C.L."/>
            <person name="Lago L.A."/>
            <person name="Lai C.-Y."/>
            <person name="Laidlaw J."/>
            <person name="Lara F."/>
            <person name="Le T.-K."/>
            <person name="Lee S.L."/>
            <person name="Legall F.H."/>
            <person name="Lemon S.J."/>
            <person name="Lewis L.R."/>
            <person name="Li B."/>
            <person name="Liu Y."/>
            <person name="Liu Y.-S."/>
            <person name="Lopez J."/>
            <person name="Lozado R.J."/>
            <person name="Lu J."/>
            <person name="Madu R.C."/>
            <person name="Maheshwari M."/>
            <person name="Maheshwari R."/>
            <person name="Malloy K."/>
            <person name="Martinez E."/>
            <person name="Mathew T."/>
            <person name="Mercado I.C."/>
            <person name="Mercado C."/>
            <person name="Meyer B."/>
            <person name="Montgomery K."/>
            <person name="Morgan M.B."/>
            <person name="Munidasa M."/>
            <person name="Nazareth L.V."/>
            <person name="Nelson J."/>
            <person name="Ng B.M."/>
            <person name="Nguyen N.B."/>
            <person name="Nguyen P.Q."/>
            <person name="Nguyen T."/>
            <person name="Obregon M."/>
            <person name="Okwuonu G.O."/>
            <person name="Onwere C.G."/>
            <person name="Orozco G."/>
            <person name="Parra A."/>
            <person name="Patel S."/>
            <person name="Patil S."/>
            <person name="Perez A."/>
            <person name="Perez Y."/>
            <person name="Pham C."/>
            <person name="Primus E.L."/>
            <person name="Pu L.-L."/>
            <person name="Puazo M."/>
            <person name="Qin X."/>
            <person name="Quiroz J.B."/>
            <person name="Reese J."/>
            <person name="Richards S."/>
            <person name="Rives C.M."/>
            <person name="Robberts R."/>
            <person name="Ruiz S.J."/>
            <person name="Ruiz M.J."/>
            <person name="Santibanez J."/>
            <person name="Schneider B.W."/>
            <person name="Sisson I."/>
            <person name="Smith M."/>
            <person name="Sodergren E."/>
            <person name="Song X.-Z."/>
            <person name="Song B.B."/>
            <person name="Summersgill H."/>
            <person name="Thelus R."/>
            <person name="Thornton R.D."/>
            <person name="Trejos Z.Y."/>
            <person name="Usmani K."/>
            <person name="Vattathil S."/>
            <person name="Villasana D."/>
            <person name="Walker D.L."/>
            <person name="Wang S."/>
            <person name="Wang K."/>
            <person name="White C.S."/>
            <person name="Williams A.C."/>
            <person name="Williamson J."/>
            <person name="Wilson K."/>
            <person name="Woghiren I.O."/>
            <person name="Woodworth J.R."/>
            <person name="Worley K.C."/>
            <person name="Wright R.A."/>
            <person name="Wu W."/>
            <person name="Young L."/>
            <person name="Zhang L."/>
            <person name="Zhang J."/>
            <person name="Zhu Y."/>
            <person name="Muzny D.M."/>
            <person name="Weinstock G."/>
            <person name="Gibbs R.A."/>
        </authorList>
    </citation>
    <scope>NUCLEOTIDE SEQUENCE [LARGE SCALE GENOMIC DNA]</scope>
    <source>
        <strain evidence="14">LSR1</strain>
    </source>
</reference>
<evidence type="ECO:0000256" key="3">
    <source>
        <dbReference type="ARBA" id="ARBA00022741"/>
    </source>
</evidence>
<dbReference type="SUPFAM" id="SSF101420">
    <property type="entry name" value="C-terminal domain of Ku80"/>
    <property type="match status" value="1"/>
</dbReference>
<comment type="similarity">
    <text evidence="2">Belongs to the ku80 family.</text>
</comment>
<dbReference type="Gene3D" id="1.10.1600.10">
    <property type="match status" value="1"/>
</dbReference>
<dbReference type="Proteomes" id="UP000007819">
    <property type="component" value="Chromosome X"/>
</dbReference>
<dbReference type="GO" id="GO:0003684">
    <property type="term" value="F:damaged DNA binding"/>
    <property type="evidence" value="ECO:0007669"/>
    <property type="project" value="InterPro"/>
</dbReference>
<dbReference type="SMART" id="SM00559">
    <property type="entry name" value="Ku78"/>
    <property type="match status" value="1"/>
</dbReference>
<dbReference type="InterPro" id="IPR005161">
    <property type="entry name" value="Ku_N"/>
</dbReference>
<dbReference type="Pfam" id="PF03730">
    <property type="entry name" value="Ku_C"/>
    <property type="match status" value="1"/>
</dbReference>
<evidence type="ECO:0000256" key="1">
    <source>
        <dbReference type="ARBA" id="ARBA00004123"/>
    </source>
</evidence>
<keyword evidence="11" id="KW-0539">Nucleus</keyword>